<reference evidence="2" key="1">
    <citation type="submission" date="2019-08" db="EMBL/GenBank/DDBJ databases">
        <authorList>
            <person name="Kucharzyk K."/>
            <person name="Murdoch R.W."/>
            <person name="Higgins S."/>
            <person name="Loffler F."/>
        </authorList>
    </citation>
    <scope>NUCLEOTIDE SEQUENCE</scope>
</reference>
<keyword evidence="1" id="KW-0472">Membrane</keyword>
<keyword evidence="1" id="KW-1133">Transmembrane helix</keyword>
<accession>A0A645CVG4</accession>
<feature type="transmembrane region" description="Helical" evidence="1">
    <location>
        <begin position="43"/>
        <end position="61"/>
    </location>
</feature>
<organism evidence="2">
    <name type="scientific">bioreactor metagenome</name>
    <dbReference type="NCBI Taxonomy" id="1076179"/>
    <lineage>
        <taxon>unclassified sequences</taxon>
        <taxon>metagenomes</taxon>
        <taxon>ecological metagenomes</taxon>
    </lineage>
</organism>
<name>A0A645CVG4_9ZZZZ</name>
<dbReference type="EMBL" id="VSSQ01030382">
    <property type="protein sequence ID" value="MPM80901.1"/>
    <property type="molecule type" value="Genomic_DNA"/>
</dbReference>
<sequence length="168" mass="19361">MVEASGLTTVAGLFKLIYYFMIMLLGAYFRLYEKGNDKYRSNVYIGLAIIAVVVMYVSKYLMEKSEVMMHFQFVNQLCTVLFACFAVLACMKSEQKIKQTSTQKWYKVIVFISSITLECYLTQFLVIERAAGLQIIFPLNIVVATLAVFIFARILKFITDPIYKLIKM</sequence>
<proteinExistence type="predicted"/>
<feature type="transmembrane region" description="Helical" evidence="1">
    <location>
        <begin position="105"/>
        <end position="127"/>
    </location>
</feature>
<feature type="transmembrane region" description="Helical" evidence="1">
    <location>
        <begin position="12"/>
        <end position="31"/>
    </location>
</feature>
<feature type="transmembrane region" description="Helical" evidence="1">
    <location>
        <begin position="133"/>
        <end position="155"/>
    </location>
</feature>
<protein>
    <submittedName>
        <fullName evidence="2">Uncharacterized protein</fullName>
    </submittedName>
</protein>
<feature type="transmembrane region" description="Helical" evidence="1">
    <location>
        <begin position="73"/>
        <end position="93"/>
    </location>
</feature>
<keyword evidence="1" id="KW-0812">Transmembrane</keyword>
<evidence type="ECO:0000256" key="1">
    <source>
        <dbReference type="SAM" id="Phobius"/>
    </source>
</evidence>
<gene>
    <name evidence="2" type="ORF">SDC9_127952</name>
</gene>
<evidence type="ECO:0000313" key="2">
    <source>
        <dbReference type="EMBL" id="MPM80901.1"/>
    </source>
</evidence>
<comment type="caution">
    <text evidence="2">The sequence shown here is derived from an EMBL/GenBank/DDBJ whole genome shotgun (WGS) entry which is preliminary data.</text>
</comment>
<dbReference type="AlphaFoldDB" id="A0A645CVG4"/>